<evidence type="ECO:0000256" key="7">
    <source>
        <dbReference type="SAM" id="MobiDB-lite"/>
    </source>
</evidence>
<dbReference type="GO" id="GO:0046872">
    <property type="term" value="F:metal ion binding"/>
    <property type="evidence" value="ECO:0007669"/>
    <property type="project" value="UniProtKB-KW"/>
</dbReference>
<dbReference type="EMBL" id="WOFH01000010">
    <property type="protein sequence ID" value="MUN40295.1"/>
    <property type="molecule type" value="Genomic_DNA"/>
</dbReference>
<sequence>MAKFNHGKVRAAASGPVRSGTRPSGRTHEGAPGYARDAKGELFLLAVSHMAGEDTFYEKAADRDARFRDLVHRVAIDDIEWTAAFVRWLRGEANLRSAPVVAALEAVRARLTVGLHGGNRQLVASVLQRADEPGEALAYWTSTYGRAIPKPVKRGVADAVQRLYGERSLLKYDTAARGFRFGDVIDLVHPSPAADKPWQGELFKHALDRRHDRDEPIPERLRVLTSARALAALPVERRRAHVLDPSLTTSPGGLAGAGFTWERLAGWLQGPMDAAAWSAVIPSMGYMALLRNLRNFDEAGVPDEVADQVAARLADPDQVARSRQFPFRFFSAHLAARSLRWGRALDKALTAATANVPEFPGRTLVLVDTSGSMTSVGVSARSKMTYAQMAALFGVTLAARGADVDLHGFADGVFRHEVPRGASVLREVERFVERIGEVGHGTRIADSVRATYRGHDRVIILSDMQTFSSWGGSVTEAVPAHVPMYGFNLAGYKHGAIPSGTGLRHELGGMTDHTFRMIPLLEAGHNADWPWK</sequence>
<dbReference type="PANTHER" id="PTHR14202:SF0">
    <property type="entry name" value="RNA-BINDING PROTEIN RO60"/>
    <property type="match status" value="1"/>
</dbReference>
<keyword evidence="10" id="KW-1185">Reference proteome</keyword>
<dbReference type="GO" id="GO:0005737">
    <property type="term" value="C:cytoplasm"/>
    <property type="evidence" value="ECO:0007669"/>
    <property type="project" value="UniProtKB-SubCell"/>
</dbReference>
<dbReference type="InterPro" id="IPR037214">
    <property type="entry name" value="TROVE_dom_sf"/>
</dbReference>
<dbReference type="InterPro" id="IPR036465">
    <property type="entry name" value="vWFA_dom_sf"/>
</dbReference>
<comment type="similarity">
    <text evidence="2">Belongs to the Ro 60 kDa family.</text>
</comment>
<evidence type="ECO:0000256" key="3">
    <source>
        <dbReference type="ARBA" id="ARBA00022490"/>
    </source>
</evidence>
<dbReference type="InterPro" id="IPR040322">
    <property type="entry name" value="TROVE2"/>
</dbReference>
<keyword evidence="5" id="KW-0694">RNA-binding</keyword>
<feature type="region of interest" description="Disordered" evidence="7">
    <location>
        <begin position="1"/>
        <end position="34"/>
    </location>
</feature>
<feature type="domain" description="TROVE" evidence="8">
    <location>
        <begin position="25"/>
        <end position="361"/>
    </location>
</feature>
<name>A0A7K1L804_9ACTN</name>
<evidence type="ECO:0000256" key="4">
    <source>
        <dbReference type="ARBA" id="ARBA00022723"/>
    </source>
</evidence>
<accession>A0A7K1L804</accession>
<evidence type="ECO:0000313" key="10">
    <source>
        <dbReference type="Proteomes" id="UP000432015"/>
    </source>
</evidence>
<comment type="subcellular location">
    <subcellularLocation>
        <location evidence="1">Cytoplasm</location>
    </subcellularLocation>
</comment>
<dbReference type="Gene3D" id="3.40.50.410">
    <property type="entry name" value="von Willebrand factor, type A domain"/>
    <property type="match status" value="1"/>
</dbReference>
<evidence type="ECO:0000256" key="5">
    <source>
        <dbReference type="ARBA" id="ARBA00022884"/>
    </source>
</evidence>
<dbReference type="Pfam" id="PF05731">
    <property type="entry name" value="TROVE"/>
    <property type="match status" value="1"/>
</dbReference>
<dbReference type="SUPFAM" id="SSF140864">
    <property type="entry name" value="TROVE domain-like"/>
    <property type="match status" value="1"/>
</dbReference>
<gene>
    <name evidence="9" type="ORF">GNZ18_27405</name>
</gene>
<dbReference type="PROSITE" id="PS50988">
    <property type="entry name" value="TROVE"/>
    <property type="match status" value="1"/>
</dbReference>
<dbReference type="InterPro" id="IPR008858">
    <property type="entry name" value="TROVE_dom"/>
</dbReference>
<dbReference type="PANTHER" id="PTHR14202">
    <property type="entry name" value="60 KDA RIBONUCLEOPROTEIN SSA/RO"/>
    <property type="match status" value="1"/>
</dbReference>
<keyword evidence="4" id="KW-0479">Metal-binding</keyword>
<organism evidence="9 10">
    <name type="scientific">Actinomadura litoris</name>
    <dbReference type="NCBI Taxonomy" id="2678616"/>
    <lineage>
        <taxon>Bacteria</taxon>
        <taxon>Bacillati</taxon>
        <taxon>Actinomycetota</taxon>
        <taxon>Actinomycetes</taxon>
        <taxon>Streptosporangiales</taxon>
        <taxon>Thermomonosporaceae</taxon>
        <taxon>Actinomadura</taxon>
    </lineage>
</organism>
<dbReference type="Proteomes" id="UP000432015">
    <property type="component" value="Unassembled WGS sequence"/>
</dbReference>
<dbReference type="SUPFAM" id="SSF53300">
    <property type="entry name" value="vWA-like"/>
    <property type="match status" value="1"/>
</dbReference>
<evidence type="ECO:0000259" key="8">
    <source>
        <dbReference type="PROSITE" id="PS50988"/>
    </source>
</evidence>
<dbReference type="GO" id="GO:1990904">
    <property type="term" value="C:ribonucleoprotein complex"/>
    <property type="evidence" value="ECO:0007669"/>
    <property type="project" value="UniProtKB-KW"/>
</dbReference>
<evidence type="ECO:0000313" key="9">
    <source>
        <dbReference type="EMBL" id="MUN40295.1"/>
    </source>
</evidence>
<keyword evidence="3" id="KW-0963">Cytoplasm</keyword>
<proteinExistence type="inferred from homology"/>
<reference evidence="9 10" key="1">
    <citation type="submission" date="2019-11" db="EMBL/GenBank/DDBJ databases">
        <authorList>
            <person name="Cao P."/>
        </authorList>
    </citation>
    <scope>NUCLEOTIDE SEQUENCE [LARGE SCALE GENOMIC DNA]</scope>
    <source>
        <strain evidence="9 10">NEAU-AAG5</strain>
    </source>
</reference>
<dbReference type="AlphaFoldDB" id="A0A7K1L804"/>
<dbReference type="GO" id="GO:0003723">
    <property type="term" value="F:RNA binding"/>
    <property type="evidence" value="ECO:0007669"/>
    <property type="project" value="UniProtKB-KW"/>
</dbReference>
<protein>
    <submittedName>
        <fullName evidence="9">TROVE domain-containing protein</fullName>
    </submittedName>
</protein>
<evidence type="ECO:0000256" key="6">
    <source>
        <dbReference type="ARBA" id="ARBA00023274"/>
    </source>
</evidence>
<evidence type="ECO:0000256" key="1">
    <source>
        <dbReference type="ARBA" id="ARBA00004496"/>
    </source>
</evidence>
<evidence type="ECO:0000256" key="2">
    <source>
        <dbReference type="ARBA" id="ARBA00007814"/>
    </source>
</evidence>
<comment type="caution">
    <text evidence="9">The sequence shown here is derived from an EMBL/GenBank/DDBJ whole genome shotgun (WGS) entry which is preliminary data.</text>
</comment>
<keyword evidence="6" id="KW-0687">Ribonucleoprotein</keyword>
<dbReference type="RefSeq" id="WP_156219405.1">
    <property type="nucleotide sequence ID" value="NZ_WOFH01000010.1"/>
</dbReference>